<evidence type="ECO:0000256" key="1">
    <source>
        <dbReference type="SAM" id="MobiDB-lite"/>
    </source>
</evidence>
<feature type="compositionally biased region" description="Low complexity" evidence="1">
    <location>
        <begin position="294"/>
        <end position="306"/>
    </location>
</feature>
<protein>
    <submittedName>
        <fullName evidence="2">Uncharacterized protein</fullName>
    </submittedName>
</protein>
<name>A0ABR4FPN9_9EURO</name>
<dbReference type="Proteomes" id="UP001610563">
    <property type="component" value="Unassembled WGS sequence"/>
</dbReference>
<accession>A0ABR4FPN9</accession>
<feature type="compositionally biased region" description="Acidic residues" evidence="1">
    <location>
        <begin position="643"/>
        <end position="652"/>
    </location>
</feature>
<feature type="compositionally biased region" description="Polar residues" evidence="1">
    <location>
        <begin position="393"/>
        <end position="402"/>
    </location>
</feature>
<evidence type="ECO:0000313" key="3">
    <source>
        <dbReference type="Proteomes" id="UP001610563"/>
    </source>
</evidence>
<feature type="compositionally biased region" description="Low complexity" evidence="1">
    <location>
        <begin position="159"/>
        <end position="179"/>
    </location>
</feature>
<feature type="compositionally biased region" description="Polar residues" evidence="1">
    <location>
        <begin position="322"/>
        <end position="332"/>
    </location>
</feature>
<dbReference type="EMBL" id="JBFTWV010000151">
    <property type="protein sequence ID" value="KAL2785216.1"/>
    <property type="molecule type" value="Genomic_DNA"/>
</dbReference>
<feature type="compositionally biased region" description="Low complexity" evidence="1">
    <location>
        <begin position="369"/>
        <end position="387"/>
    </location>
</feature>
<organism evidence="2 3">
    <name type="scientific">Aspergillus keveii</name>
    <dbReference type="NCBI Taxonomy" id="714993"/>
    <lineage>
        <taxon>Eukaryota</taxon>
        <taxon>Fungi</taxon>
        <taxon>Dikarya</taxon>
        <taxon>Ascomycota</taxon>
        <taxon>Pezizomycotina</taxon>
        <taxon>Eurotiomycetes</taxon>
        <taxon>Eurotiomycetidae</taxon>
        <taxon>Eurotiales</taxon>
        <taxon>Aspergillaceae</taxon>
        <taxon>Aspergillus</taxon>
        <taxon>Aspergillus subgen. Nidulantes</taxon>
    </lineage>
</organism>
<gene>
    <name evidence="2" type="ORF">BJX66DRAFT_315235</name>
</gene>
<feature type="compositionally biased region" description="Basic and acidic residues" evidence="1">
    <location>
        <begin position="633"/>
        <end position="642"/>
    </location>
</feature>
<feature type="region of interest" description="Disordered" evidence="1">
    <location>
        <begin position="632"/>
        <end position="654"/>
    </location>
</feature>
<feature type="region of interest" description="Disordered" evidence="1">
    <location>
        <begin position="26"/>
        <end position="443"/>
    </location>
</feature>
<feature type="compositionally biased region" description="Basic residues" evidence="1">
    <location>
        <begin position="415"/>
        <end position="428"/>
    </location>
</feature>
<comment type="caution">
    <text evidence="2">The sequence shown here is derived from an EMBL/GenBank/DDBJ whole genome shotgun (WGS) entry which is preliminary data.</text>
</comment>
<keyword evidence="3" id="KW-1185">Reference proteome</keyword>
<feature type="compositionally biased region" description="Acidic residues" evidence="1">
    <location>
        <begin position="136"/>
        <end position="150"/>
    </location>
</feature>
<feature type="compositionally biased region" description="Basic residues" evidence="1">
    <location>
        <begin position="208"/>
        <end position="219"/>
    </location>
</feature>
<sequence>MPPTRSGSSRSRKRLSAVEILNSVMSGKDSAAESRQVQSAQPIRQLRNIPRAPRRDIWEVPNSPEPAQRTTSQSSPPAAAEPLTPRRSTRLHNLAQVQSSPTMARARAKSTRVEHVESNVDEGDLWHSSQQPSGSESDDGAEESIGDDIDFYGNFNVFSDDTSLSRSSSTKSPTPSAALRQDLERVEQAQVARSESGTPRRVIELRSGKKRDTRPRSTRSTRSAAEPSPSAVINRSPSKVRETPVPDRRRKSSRLSSLRAQDADGDVEMGNHGLSPTNGHQAAADEDIGSAHTASNSNAPSSEAASLVNGHQDAADEDTRSAHTASNFNAPSSEADPPSLPDTGAGKLRRPSRPLPVESRKSSSRRMLSWSPTTASSSNASAASQESNRQEGETQNLSSLGQASRAEHSGFRWTLKGRRPKKRSRRRVTFSQKTPEQESPFPRLKEAMKVGKQQENWKALIKEARLMERPTDPALAKRFQDIIDLISHSQTWYENLPDDPETSRGVSLKEARKSEKLLDSISTEGDAILDLVFHRVTKRKESSHERGLKLFREFEVRVIPAMVRLVFATFDAYHTDPERFAPTYNHLHRALSLVLRFCNRMRSLTREQYVRCFTRSKNLLLPLRTLIEASESDSLKKAKPEPEPETDSESDSSDGVIFIASDDDVASAPVSTFRQFSDVEGRALLDGLQQYQGRERYIQILKNFSELEGRTLSEIREESRRICAKYEPLIRDELRTPEGREPWRWLLSVRD</sequence>
<reference evidence="2 3" key="1">
    <citation type="submission" date="2024-07" db="EMBL/GenBank/DDBJ databases">
        <title>Section-level genome sequencing and comparative genomics of Aspergillus sections Usti and Cavernicolus.</title>
        <authorList>
            <consortium name="Lawrence Berkeley National Laboratory"/>
            <person name="Nybo J.L."/>
            <person name="Vesth T.C."/>
            <person name="Theobald S."/>
            <person name="Frisvad J.C."/>
            <person name="Larsen T.O."/>
            <person name="Kjaerboelling I."/>
            <person name="Rothschild-Mancinelli K."/>
            <person name="Lyhne E.K."/>
            <person name="Kogle M.E."/>
            <person name="Barry K."/>
            <person name="Clum A."/>
            <person name="Na H."/>
            <person name="Ledsgaard L."/>
            <person name="Lin J."/>
            <person name="Lipzen A."/>
            <person name="Kuo A."/>
            <person name="Riley R."/>
            <person name="Mondo S."/>
            <person name="Labutti K."/>
            <person name="Haridas S."/>
            <person name="Pangalinan J."/>
            <person name="Salamov A.A."/>
            <person name="Simmons B.A."/>
            <person name="Magnuson J.K."/>
            <person name="Chen J."/>
            <person name="Drula E."/>
            <person name="Henrissat B."/>
            <person name="Wiebenga A."/>
            <person name="Lubbers R.J."/>
            <person name="Gomes A.C."/>
            <person name="Makela M.R."/>
            <person name="Stajich J."/>
            <person name="Grigoriev I.V."/>
            <person name="Mortensen U.H."/>
            <person name="De Vries R.P."/>
            <person name="Baker S.E."/>
            <person name="Andersen M.R."/>
        </authorList>
    </citation>
    <scope>NUCLEOTIDE SEQUENCE [LARGE SCALE GENOMIC DNA]</scope>
    <source>
        <strain evidence="2 3">CBS 209.92</strain>
    </source>
</reference>
<proteinExistence type="predicted"/>
<feature type="compositionally biased region" description="Polar residues" evidence="1">
    <location>
        <begin position="33"/>
        <end position="42"/>
    </location>
</feature>
<evidence type="ECO:0000313" key="2">
    <source>
        <dbReference type="EMBL" id="KAL2785216.1"/>
    </source>
</evidence>